<dbReference type="AlphaFoldDB" id="A0A1E8GQS1"/>
<evidence type="ECO:0000313" key="1">
    <source>
        <dbReference type="EMBL" id="OFI50601.1"/>
    </source>
</evidence>
<dbReference type="InterPro" id="IPR021462">
    <property type="entry name" value="DUF3114"/>
</dbReference>
<name>A0A1E8GQS1_9LACT</name>
<gene>
    <name evidence="1" type="ORF">BG261_01305</name>
</gene>
<dbReference type="Pfam" id="PF11311">
    <property type="entry name" value="DUF3114"/>
    <property type="match status" value="1"/>
</dbReference>
<sequence>MNVQTQKLLKKYGWDNSAISAYIKYLNKKLVGLSPSEAEVMIRDIYALTKQVGSRPYIILYGASKMPSIQKITLVLHHLGTNIDEFGFQHLNGSHTIFPEIPPHSEFFTMFRYDVLLSFPTNEGLNVNELGREIHLFRSYIDKQNIEFVRNNFSGENDYQKLLAYGRKFKLPFDYTTGANYHNRYMELFEYPHNMKVQVPKINTSKKRKLNNARMSEFIVDMDTGKFVSQWDTFKYGTDGKIDSNPDHYLPEELEEVANTESYNYGIPWGGYRDVPSIFRSSHRTLDISHPKDHELRRKATRYWKSENDFERDEEASGRYLDIVKNEEVDYMAWINIPADQKKETYDEFIKYCGSFQKSNPGFAEFDKIKRNTKEL</sequence>
<evidence type="ECO:0000313" key="2">
    <source>
        <dbReference type="Proteomes" id="UP000178622"/>
    </source>
</evidence>
<proteinExistence type="predicted"/>
<organism evidence="1 2">
    <name type="scientific">Floricoccus tropicus</name>
    <dbReference type="NCBI Taxonomy" id="1859473"/>
    <lineage>
        <taxon>Bacteria</taxon>
        <taxon>Bacillati</taxon>
        <taxon>Bacillota</taxon>
        <taxon>Bacilli</taxon>
        <taxon>Lactobacillales</taxon>
        <taxon>Streptococcaceae</taxon>
        <taxon>Floricoccus</taxon>
    </lineage>
</organism>
<keyword evidence="2" id="KW-1185">Reference proteome</keyword>
<dbReference type="STRING" id="1859473.BG261_01305"/>
<dbReference type="EMBL" id="MKIR01000001">
    <property type="protein sequence ID" value="OFI50601.1"/>
    <property type="molecule type" value="Genomic_DNA"/>
</dbReference>
<dbReference type="Proteomes" id="UP000178622">
    <property type="component" value="Unassembled WGS sequence"/>
</dbReference>
<comment type="caution">
    <text evidence="1">The sequence shown here is derived from an EMBL/GenBank/DDBJ whole genome shotgun (WGS) entry which is preliminary data.</text>
</comment>
<reference evidence="2" key="1">
    <citation type="submission" date="2016-09" db="EMBL/GenBank/DDBJ databases">
        <title>Draft genome sequence of a novel species of the family Streptococcaceae isolated from flowers.</title>
        <authorList>
            <person name="Chuah L.-O."/>
            <person name="Yap K.-P."/>
            <person name="Thong K.L."/>
            <person name="Liong M.T."/>
            <person name="Ahmad R."/>
            <person name="Rusul G."/>
        </authorList>
    </citation>
    <scope>NUCLEOTIDE SEQUENCE [LARGE SCALE GENOMIC DNA]</scope>
    <source>
        <strain evidence="2">DF1</strain>
    </source>
</reference>
<accession>A0A1E8GQS1</accession>
<protein>
    <submittedName>
        <fullName evidence="1">Uncharacterized protein</fullName>
    </submittedName>
</protein>